<organism evidence="3 4">
    <name type="scientific">Micromonospora rosaria</name>
    <dbReference type="NCBI Taxonomy" id="47874"/>
    <lineage>
        <taxon>Bacteria</taxon>
        <taxon>Bacillati</taxon>
        <taxon>Actinomycetota</taxon>
        <taxon>Actinomycetes</taxon>
        <taxon>Micromonosporales</taxon>
        <taxon>Micromonosporaceae</taxon>
        <taxon>Micromonospora</taxon>
    </lineage>
</organism>
<name>A0A136PTP0_9ACTN</name>
<feature type="transmembrane region" description="Helical" evidence="2">
    <location>
        <begin position="39"/>
        <end position="57"/>
    </location>
</feature>
<reference evidence="3 4" key="1">
    <citation type="submission" date="2016-01" db="EMBL/GenBank/DDBJ databases">
        <title>Whole genome sequence and analysis of Micromonospora rosaria DSM 803, which can produce antibacterial substance rosamicin.</title>
        <authorList>
            <person name="Yang H."/>
            <person name="He X."/>
            <person name="Zhu D."/>
        </authorList>
    </citation>
    <scope>NUCLEOTIDE SEQUENCE [LARGE SCALE GENOMIC DNA]</scope>
    <source>
        <strain evidence="3 4">DSM 803</strain>
    </source>
</reference>
<dbReference type="InterPro" id="IPR025324">
    <property type="entry name" value="DUF4230"/>
</dbReference>
<evidence type="ECO:0000256" key="2">
    <source>
        <dbReference type="SAM" id="Phobius"/>
    </source>
</evidence>
<dbReference type="Proteomes" id="UP000070620">
    <property type="component" value="Unassembled WGS sequence"/>
</dbReference>
<gene>
    <name evidence="3" type="ORF">AWW66_12085</name>
</gene>
<comment type="caution">
    <text evidence="3">The sequence shown here is derived from an EMBL/GenBank/DDBJ whole genome shotgun (WGS) entry which is preliminary data.</text>
</comment>
<dbReference type="AlphaFoldDB" id="A0A136PTP0"/>
<keyword evidence="4" id="KW-1185">Reference proteome</keyword>
<evidence type="ECO:0008006" key="5">
    <source>
        <dbReference type="Google" id="ProtNLM"/>
    </source>
</evidence>
<feature type="region of interest" description="Disordered" evidence="1">
    <location>
        <begin position="1"/>
        <end position="33"/>
    </location>
</feature>
<evidence type="ECO:0000313" key="4">
    <source>
        <dbReference type="Proteomes" id="UP000070620"/>
    </source>
</evidence>
<protein>
    <recommendedName>
        <fullName evidence="5">DUF4230 domain-containing protein</fullName>
    </recommendedName>
</protein>
<sequence length="246" mass="26580">MPRDSVDEPTSTFPEPGSGARYDAPPPAPSGGSRGPVRGLLAVLGAAAVAVVVLLGVQTTGILPNFRNPFAQEQTDRTQPPLLKSIQDLSRYVAAEGNFQVVVDLQNDRRNVPDFLLNERTLFVGSGSVEAYVDFARIGEGAVVTSADNRSVEIKLPAPQLGKTNLDMEKSYVVAQERGLLNRIGDLIEGDPNRQQQVYRMAEERITAAARDSGLGARAEENTRKMLEGLLRSLGYQTVTITYTAP</sequence>
<proteinExistence type="predicted"/>
<keyword evidence="2" id="KW-0812">Transmembrane</keyword>
<dbReference type="EMBL" id="LRQV01000034">
    <property type="protein sequence ID" value="KXK61737.1"/>
    <property type="molecule type" value="Genomic_DNA"/>
</dbReference>
<evidence type="ECO:0000256" key="1">
    <source>
        <dbReference type="SAM" id="MobiDB-lite"/>
    </source>
</evidence>
<evidence type="ECO:0000313" key="3">
    <source>
        <dbReference type="EMBL" id="KXK61737.1"/>
    </source>
</evidence>
<dbReference type="RefSeq" id="WP_067364363.1">
    <property type="nucleotide sequence ID" value="NZ_JBIUBN010000003.1"/>
</dbReference>
<dbReference type="OrthoDB" id="3366858at2"/>
<keyword evidence="2" id="KW-1133">Transmembrane helix</keyword>
<keyword evidence="2" id="KW-0472">Membrane</keyword>
<dbReference type="Pfam" id="PF14014">
    <property type="entry name" value="DUF4230"/>
    <property type="match status" value="1"/>
</dbReference>
<accession>A0A136PTP0</accession>